<keyword evidence="1" id="KW-0812">Transmembrane</keyword>
<name>A4C3S7_9GAMM</name>
<evidence type="ECO:0000313" key="3">
    <source>
        <dbReference type="Proteomes" id="UP000006201"/>
    </source>
</evidence>
<dbReference type="HOGENOM" id="CLU_197561_0_0_6"/>
<dbReference type="RefSeq" id="WP_009836509.1">
    <property type="nucleotide sequence ID" value="NZ_AAOH01000001.1"/>
</dbReference>
<evidence type="ECO:0000313" key="2">
    <source>
        <dbReference type="EMBL" id="EAR30209.1"/>
    </source>
</evidence>
<proteinExistence type="predicted"/>
<feature type="transmembrane region" description="Helical" evidence="1">
    <location>
        <begin position="58"/>
        <end position="75"/>
    </location>
</feature>
<dbReference type="AlphaFoldDB" id="A4C3S7"/>
<keyword evidence="3" id="KW-1185">Reference proteome</keyword>
<keyword evidence="1" id="KW-1133">Transmembrane helix</keyword>
<evidence type="ECO:0000256" key="1">
    <source>
        <dbReference type="SAM" id="Phobius"/>
    </source>
</evidence>
<dbReference type="Proteomes" id="UP000006201">
    <property type="component" value="Unassembled WGS sequence"/>
</dbReference>
<protein>
    <submittedName>
        <fullName evidence="2">Uncharacterized protein</fullName>
    </submittedName>
</protein>
<dbReference type="EMBL" id="AAOH01000001">
    <property type="protein sequence ID" value="EAR30209.1"/>
    <property type="molecule type" value="Genomic_DNA"/>
</dbReference>
<sequence>MYYYILAKRHKFIAIAADHHLYQYHLTQGYVFVSKVRAWNEKSALMAVKHQLPFFQRVLPKLQGIVLFILLLLIIA</sequence>
<gene>
    <name evidence="2" type="ORF">PTD2_01531</name>
</gene>
<comment type="caution">
    <text evidence="2">The sequence shown here is derived from an EMBL/GenBank/DDBJ whole genome shotgun (WGS) entry which is preliminary data.</text>
</comment>
<keyword evidence="1" id="KW-0472">Membrane</keyword>
<accession>A4C3S7</accession>
<reference evidence="2 3" key="1">
    <citation type="submission" date="2006-02" db="EMBL/GenBank/DDBJ databases">
        <authorList>
            <person name="Moran M.A."/>
            <person name="Kjelleberg S."/>
            <person name="Egan S."/>
            <person name="Saunders N."/>
            <person name="Thomas T."/>
            <person name="Ferriera S."/>
            <person name="Johnson J."/>
            <person name="Kravitz S."/>
            <person name="Halpern A."/>
            <person name="Remington K."/>
            <person name="Beeson K."/>
            <person name="Tran B."/>
            <person name="Rogers Y.-H."/>
            <person name="Friedman R."/>
            <person name="Venter J.C."/>
        </authorList>
    </citation>
    <scope>NUCLEOTIDE SEQUENCE [LARGE SCALE GENOMIC DNA]</scope>
    <source>
        <strain evidence="2 3">D2</strain>
    </source>
</reference>
<dbReference type="OrthoDB" id="6310843at2"/>
<organism evidence="2 3">
    <name type="scientific">Pseudoalteromonas tunicata D2</name>
    <dbReference type="NCBI Taxonomy" id="87626"/>
    <lineage>
        <taxon>Bacteria</taxon>
        <taxon>Pseudomonadati</taxon>
        <taxon>Pseudomonadota</taxon>
        <taxon>Gammaproteobacteria</taxon>
        <taxon>Alteromonadales</taxon>
        <taxon>Pseudoalteromonadaceae</taxon>
        <taxon>Pseudoalteromonas</taxon>
    </lineage>
</organism>